<evidence type="ECO:0000313" key="3">
    <source>
        <dbReference type="Proteomes" id="UP001265700"/>
    </source>
</evidence>
<name>A0ABU1WKX8_9BURK</name>
<dbReference type="PANTHER" id="PTHR21366">
    <property type="entry name" value="GLYOXALASE FAMILY PROTEIN"/>
    <property type="match status" value="1"/>
</dbReference>
<protein>
    <submittedName>
        <fullName evidence="2">Extradiol dioxygenase family protein</fullName>
    </submittedName>
</protein>
<dbReference type="Pfam" id="PF00903">
    <property type="entry name" value="Glyoxalase"/>
    <property type="match status" value="1"/>
</dbReference>
<evidence type="ECO:0000313" key="2">
    <source>
        <dbReference type="EMBL" id="MDR7149582.1"/>
    </source>
</evidence>
<evidence type="ECO:0000259" key="1">
    <source>
        <dbReference type="PROSITE" id="PS51819"/>
    </source>
</evidence>
<accession>A0ABU1WKX8</accession>
<proteinExistence type="predicted"/>
<gene>
    <name evidence="2" type="ORF">J2W49_001537</name>
</gene>
<dbReference type="InterPro" id="IPR029068">
    <property type="entry name" value="Glyas_Bleomycin-R_OHBP_Dase"/>
</dbReference>
<dbReference type="RefSeq" id="WP_310313877.1">
    <property type="nucleotide sequence ID" value="NZ_JAVDWU010000003.1"/>
</dbReference>
<dbReference type="InterPro" id="IPR037523">
    <property type="entry name" value="VOC_core"/>
</dbReference>
<keyword evidence="2" id="KW-0223">Dioxygenase</keyword>
<dbReference type="Gene3D" id="3.10.180.10">
    <property type="entry name" value="2,3-Dihydroxybiphenyl 1,2-Dioxygenase, domain 1"/>
    <property type="match status" value="1"/>
</dbReference>
<dbReference type="Proteomes" id="UP001265700">
    <property type="component" value="Unassembled WGS sequence"/>
</dbReference>
<feature type="domain" description="VOC" evidence="1">
    <location>
        <begin position="6"/>
        <end position="132"/>
    </location>
</feature>
<dbReference type="PROSITE" id="PS51819">
    <property type="entry name" value="VOC"/>
    <property type="match status" value="1"/>
</dbReference>
<dbReference type="InterPro" id="IPR004360">
    <property type="entry name" value="Glyas_Fos-R_dOase_dom"/>
</dbReference>
<dbReference type="GO" id="GO:0051213">
    <property type="term" value="F:dioxygenase activity"/>
    <property type="evidence" value="ECO:0007669"/>
    <property type="project" value="UniProtKB-KW"/>
</dbReference>
<dbReference type="PANTHER" id="PTHR21366:SF14">
    <property type="entry name" value="GLYOXALASE DOMAIN-CONTAINING PROTEIN 5"/>
    <property type="match status" value="1"/>
</dbReference>
<dbReference type="SUPFAM" id="SSF54593">
    <property type="entry name" value="Glyoxalase/Bleomycin resistance protein/Dihydroxybiphenyl dioxygenase"/>
    <property type="match status" value="1"/>
</dbReference>
<sequence length="135" mass="15018">MFRLLNIDHLVLRVVDLEKMMHFYCNAIGCKVERRQDEIGLIQLRAGSALIDLVPIDGKLGRVGGAAPGKEGRNLDHFCLRIEPFDETDLRDQLARHGYEAGPVEQRYGAEGEGPSIYVTDPEGNVVEFRGPTLA</sequence>
<organism evidence="2 3">
    <name type="scientific">Hydrogenophaga palleronii</name>
    <dbReference type="NCBI Taxonomy" id="65655"/>
    <lineage>
        <taxon>Bacteria</taxon>
        <taxon>Pseudomonadati</taxon>
        <taxon>Pseudomonadota</taxon>
        <taxon>Betaproteobacteria</taxon>
        <taxon>Burkholderiales</taxon>
        <taxon>Comamonadaceae</taxon>
        <taxon>Hydrogenophaga</taxon>
    </lineage>
</organism>
<dbReference type="InterPro" id="IPR050383">
    <property type="entry name" value="GlyoxalaseI/FosfomycinResist"/>
</dbReference>
<dbReference type="EMBL" id="JAVDWU010000003">
    <property type="protein sequence ID" value="MDR7149582.1"/>
    <property type="molecule type" value="Genomic_DNA"/>
</dbReference>
<keyword evidence="2" id="KW-0560">Oxidoreductase</keyword>
<keyword evidence="3" id="KW-1185">Reference proteome</keyword>
<comment type="caution">
    <text evidence="2">The sequence shown here is derived from an EMBL/GenBank/DDBJ whole genome shotgun (WGS) entry which is preliminary data.</text>
</comment>
<reference evidence="2 3" key="1">
    <citation type="submission" date="2023-07" db="EMBL/GenBank/DDBJ databases">
        <title>Sorghum-associated microbial communities from plants grown in Nebraska, USA.</title>
        <authorList>
            <person name="Schachtman D."/>
        </authorList>
    </citation>
    <scope>NUCLEOTIDE SEQUENCE [LARGE SCALE GENOMIC DNA]</scope>
    <source>
        <strain evidence="2 3">4249</strain>
    </source>
</reference>